<feature type="domain" description="TonB-dependent receptor-like beta-barrel" evidence="8">
    <location>
        <begin position="4"/>
        <end position="146"/>
    </location>
</feature>
<keyword evidence="7" id="KW-0998">Cell outer membrane</keyword>
<dbReference type="InterPro" id="IPR000531">
    <property type="entry name" value="Beta-barrel_TonB"/>
</dbReference>
<keyword evidence="6" id="KW-0472">Membrane</keyword>
<keyword evidence="10" id="KW-1185">Reference proteome</keyword>
<evidence type="ECO:0000256" key="6">
    <source>
        <dbReference type="ARBA" id="ARBA00023136"/>
    </source>
</evidence>
<keyword evidence="2" id="KW-0813">Transport</keyword>
<evidence type="ECO:0000256" key="7">
    <source>
        <dbReference type="ARBA" id="ARBA00023237"/>
    </source>
</evidence>
<comment type="subcellular location">
    <subcellularLocation>
        <location evidence="1">Cell outer membrane</location>
        <topology evidence="1">Multi-pass membrane protein</topology>
    </subcellularLocation>
</comment>
<keyword evidence="9" id="KW-0675">Receptor</keyword>
<dbReference type="SUPFAM" id="SSF56935">
    <property type="entry name" value="Porins"/>
    <property type="match status" value="1"/>
</dbReference>
<dbReference type="PANTHER" id="PTHR32552">
    <property type="entry name" value="FERRICHROME IRON RECEPTOR-RELATED"/>
    <property type="match status" value="1"/>
</dbReference>
<evidence type="ECO:0000256" key="4">
    <source>
        <dbReference type="ARBA" id="ARBA00022692"/>
    </source>
</evidence>
<evidence type="ECO:0000256" key="3">
    <source>
        <dbReference type="ARBA" id="ARBA00022452"/>
    </source>
</evidence>
<dbReference type="InterPro" id="IPR039426">
    <property type="entry name" value="TonB-dep_rcpt-like"/>
</dbReference>
<dbReference type="Gene3D" id="2.40.170.20">
    <property type="entry name" value="TonB-dependent receptor, beta-barrel domain"/>
    <property type="match status" value="1"/>
</dbReference>
<evidence type="ECO:0000259" key="8">
    <source>
        <dbReference type="Pfam" id="PF00593"/>
    </source>
</evidence>
<dbReference type="Proteomes" id="UP000839052">
    <property type="component" value="Chromosome"/>
</dbReference>
<reference evidence="9 10" key="1">
    <citation type="submission" date="2021-10" db="EMBL/GenBank/DDBJ databases">
        <authorList>
            <person name="Koch H."/>
        </authorList>
    </citation>
    <scope>NUCLEOTIDE SEQUENCE [LARGE SCALE GENOMIC DNA]</scope>
    <source>
        <strain evidence="9">6680</strain>
    </source>
</reference>
<keyword evidence="4" id="KW-0812">Transmembrane</keyword>
<sequence>MNSYALADTLSMLDERILLTLGVRYQEIQVTAYNWATGAFESDYLKSKTTAAVGLVFKVTNAVSLYSNYVEALSQGTVALSTAVNPNEVFAPIVTKQGEAGVKIDWGKLYTSLSAFQISKPSGFLNASNRYLVAGEQRIAGWNFSLPVRLHPVYGYWAA</sequence>
<dbReference type="EMBL" id="OU912926">
    <property type="protein sequence ID" value="CAG9933835.1"/>
    <property type="molecule type" value="Genomic_DNA"/>
</dbReference>
<keyword evidence="5" id="KW-0798">TonB box</keyword>
<proteinExistence type="predicted"/>
<dbReference type="Pfam" id="PF00593">
    <property type="entry name" value="TonB_dep_Rec_b-barrel"/>
    <property type="match status" value="1"/>
</dbReference>
<evidence type="ECO:0000256" key="2">
    <source>
        <dbReference type="ARBA" id="ARBA00022448"/>
    </source>
</evidence>
<accession>A0ABN8AQ35</accession>
<keyword evidence="3" id="KW-1134">Transmembrane beta strand</keyword>
<gene>
    <name evidence="9" type="ORF">NTG6680_2586</name>
</gene>
<name>A0ABN8AQ35_9PROT</name>
<evidence type="ECO:0000313" key="9">
    <source>
        <dbReference type="EMBL" id="CAG9933835.1"/>
    </source>
</evidence>
<evidence type="ECO:0000256" key="5">
    <source>
        <dbReference type="ARBA" id="ARBA00023077"/>
    </source>
</evidence>
<organism evidence="9 10">
    <name type="scientific">Candidatus Nitrotoga arctica</name>
    <dbReference type="NCBI Taxonomy" id="453162"/>
    <lineage>
        <taxon>Bacteria</taxon>
        <taxon>Pseudomonadati</taxon>
        <taxon>Pseudomonadota</taxon>
        <taxon>Betaproteobacteria</taxon>
        <taxon>Nitrosomonadales</taxon>
        <taxon>Gallionellaceae</taxon>
        <taxon>Candidatus Nitrotoga</taxon>
    </lineage>
</organism>
<dbReference type="InterPro" id="IPR036942">
    <property type="entry name" value="Beta-barrel_TonB_sf"/>
</dbReference>
<evidence type="ECO:0000313" key="10">
    <source>
        <dbReference type="Proteomes" id="UP000839052"/>
    </source>
</evidence>
<dbReference type="PANTHER" id="PTHR32552:SF82">
    <property type="entry name" value="FCUA PROTEIN"/>
    <property type="match status" value="1"/>
</dbReference>
<protein>
    <submittedName>
        <fullName evidence="9">Ferrichrome-iron receptor</fullName>
    </submittedName>
</protein>
<evidence type="ECO:0000256" key="1">
    <source>
        <dbReference type="ARBA" id="ARBA00004571"/>
    </source>
</evidence>